<dbReference type="PROSITE" id="PS00107">
    <property type="entry name" value="PROTEIN_KINASE_ATP"/>
    <property type="match status" value="1"/>
</dbReference>
<dbReference type="GO" id="GO:0006950">
    <property type="term" value="P:response to stress"/>
    <property type="evidence" value="ECO:0007669"/>
    <property type="project" value="UniProtKB-ARBA"/>
</dbReference>
<comment type="catalytic activity">
    <reaction evidence="14">
        <text>L-seryl-[protein] + ATP = O-phospho-L-seryl-[protein] + ADP + H(+)</text>
        <dbReference type="Rhea" id="RHEA:17989"/>
        <dbReference type="Rhea" id="RHEA-COMP:9863"/>
        <dbReference type="Rhea" id="RHEA-COMP:11604"/>
        <dbReference type="ChEBI" id="CHEBI:15378"/>
        <dbReference type="ChEBI" id="CHEBI:29999"/>
        <dbReference type="ChEBI" id="CHEBI:30616"/>
        <dbReference type="ChEBI" id="CHEBI:83421"/>
        <dbReference type="ChEBI" id="CHEBI:456216"/>
    </reaction>
</comment>
<evidence type="ECO:0000256" key="17">
    <source>
        <dbReference type="SAM" id="MobiDB-lite"/>
    </source>
</evidence>
<dbReference type="SMART" id="SM00220">
    <property type="entry name" value="S_TKc"/>
    <property type="match status" value="1"/>
</dbReference>
<evidence type="ECO:0000256" key="16">
    <source>
        <dbReference type="PROSITE-ProRule" id="PRU10141"/>
    </source>
</evidence>
<keyword evidence="4 18" id="KW-0812">Transmembrane</keyword>
<dbReference type="AlphaFoldDB" id="A0A8X8VWD1"/>
<dbReference type="InterPro" id="IPR017441">
    <property type="entry name" value="Protein_kinase_ATP_BS"/>
</dbReference>
<dbReference type="InterPro" id="IPR000719">
    <property type="entry name" value="Prot_kinase_dom"/>
</dbReference>
<evidence type="ECO:0000256" key="15">
    <source>
        <dbReference type="ARBA" id="ARBA00047951"/>
    </source>
</evidence>
<evidence type="ECO:0000259" key="21">
    <source>
        <dbReference type="PROSITE" id="PS51473"/>
    </source>
</evidence>
<reference evidence="22" key="1">
    <citation type="submission" date="2018-01" db="EMBL/GenBank/DDBJ databases">
        <authorList>
            <person name="Mao J.F."/>
        </authorList>
    </citation>
    <scope>NUCLEOTIDE SEQUENCE</scope>
    <source>
        <strain evidence="22">Huo1</strain>
        <tissue evidence="22">Leaf</tissue>
    </source>
</reference>
<dbReference type="InterPro" id="IPR002902">
    <property type="entry name" value="GNK2"/>
</dbReference>
<evidence type="ECO:0000256" key="13">
    <source>
        <dbReference type="ARBA" id="ARBA00023180"/>
    </source>
</evidence>
<feature type="domain" description="Gnk2-homologous" evidence="21">
    <location>
        <begin position="25"/>
        <end position="127"/>
    </location>
</feature>
<dbReference type="FunFam" id="1.10.510.10:FF:000129">
    <property type="entry name" value="cysteine-rich receptor-like protein kinase 10"/>
    <property type="match status" value="1"/>
</dbReference>
<comment type="caution">
    <text evidence="22">The sequence shown here is derived from an EMBL/GenBank/DDBJ whole genome shotgun (WGS) entry which is preliminary data.</text>
</comment>
<dbReference type="OrthoDB" id="4062651at2759"/>
<keyword evidence="11 18" id="KW-0472">Membrane</keyword>
<evidence type="ECO:0000256" key="6">
    <source>
        <dbReference type="ARBA" id="ARBA00022737"/>
    </source>
</evidence>
<gene>
    <name evidence="22" type="ORF">SASPL_156628</name>
</gene>
<accession>A0A8X8VWD1</accession>
<feature type="binding site" evidence="16">
    <location>
        <position position="369"/>
    </location>
    <ligand>
        <name>ATP</name>
        <dbReference type="ChEBI" id="CHEBI:30616"/>
    </ligand>
</feature>
<evidence type="ECO:0000259" key="20">
    <source>
        <dbReference type="PROSITE" id="PS50011"/>
    </source>
</evidence>
<evidence type="ECO:0000256" key="7">
    <source>
        <dbReference type="ARBA" id="ARBA00022741"/>
    </source>
</evidence>
<comment type="subcellular location">
    <subcellularLocation>
        <location evidence="1">Membrane</location>
        <topology evidence="1">Single-pass membrane protein</topology>
    </subcellularLocation>
</comment>
<dbReference type="Pfam" id="PF00069">
    <property type="entry name" value="Pkinase"/>
    <property type="match status" value="1"/>
</dbReference>
<evidence type="ECO:0000256" key="12">
    <source>
        <dbReference type="ARBA" id="ARBA00023170"/>
    </source>
</evidence>
<keyword evidence="12" id="KW-0675">Receptor</keyword>
<keyword evidence="8" id="KW-0418">Kinase</keyword>
<evidence type="ECO:0000256" key="11">
    <source>
        <dbReference type="ARBA" id="ARBA00023136"/>
    </source>
</evidence>
<dbReference type="GO" id="GO:0004674">
    <property type="term" value="F:protein serine/threonine kinase activity"/>
    <property type="evidence" value="ECO:0007669"/>
    <property type="project" value="UniProtKB-KW"/>
</dbReference>
<dbReference type="GO" id="GO:0005524">
    <property type="term" value="F:ATP binding"/>
    <property type="evidence" value="ECO:0007669"/>
    <property type="project" value="UniProtKB-UniRule"/>
</dbReference>
<evidence type="ECO:0000256" key="2">
    <source>
        <dbReference type="ARBA" id="ARBA00022527"/>
    </source>
</evidence>
<keyword evidence="5 19" id="KW-0732">Signal</keyword>
<dbReference type="PROSITE" id="PS50011">
    <property type="entry name" value="PROTEIN_KINASE_DOM"/>
    <property type="match status" value="1"/>
</dbReference>
<reference evidence="22" key="2">
    <citation type="submission" date="2020-08" db="EMBL/GenBank/DDBJ databases">
        <title>Plant Genome Project.</title>
        <authorList>
            <person name="Zhang R.-G."/>
        </authorList>
    </citation>
    <scope>NUCLEOTIDE SEQUENCE</scope>
    <source>
        <strain evidence="22">Huo1</strain>
        <tissue evidence="22">Leaf</tissue>
    </source>
</reference>
<evidence type="ECO:0000313" key="23">
    <source>
        <dbReference type="Proteomes" id="UP000298416"/>
    </source>
</evidence>
<comment type="catalytic activity">
    <reaction evidence="15">
        <text>L-threonyl-[protein] + ATP = O-phospho-L-threonyl-[protein] + ADP + H(+)</text>
        <dbReference type="Rhea" id="RHEA:46608"/>
        <dbReference type="Rhea" id="RHEA-COMP:11060"/>
        <dbReference type="Rhea" id="RHEA-COMP:11605"/>
        <dbReference type="ChEBI" id="CHEBI:15378"/>
        <dbReference type="ChEBI" id="CHEBI:30013"/>
        <dbReference type="ChEBI" id="CHEBI:30616"/>
        <dbReference type="ChEBI" id="CHEBI:61977"/>
        <dbReference type="ChEBI" id="CHEBI:456216"/>
    </reaction>
</comment>
<name>A0A8X8VWD1_SALSN</name>
<keyword evidence="3" id="KW-0808">Transferase</keyword>
<feature type="signal peptide" evidence="19">
    <location>
        <begin position="1"/>
        <end position="25"/>
    </location>
</feature>
<sequence length="674" mass="74648">MYSWRRSRVFIIASILIYLSSLATAQNPFKCTSNGNYTANSTYSNNLDALLSSLSSNITDFGFRRASVGQAPNTVNGFALCRADQTLQLCRSCVDSAAREVRLSCPNERQGAIWYEFCTLRYSNDPIYQTQTADPTYMLRNTQNVSDGDRFRADRTALVDQLAAQAANGTQLKVGVGSRNFSDLAIYALVQCTPDFSREECQRCLSEASQGYQSYLSQGFRVLNPNCNIRYELSTFYNETRLRELRVAIVAPAPPPTSPPGTNGTDTIPGKKDDNTTKVIIIIVVPVAVALIVAAFAIVFVIRRRRKQNKAYDAAETADDISNVESLQYEFSSIRAATNDFDDANKLGQGGFGAVYKGKLQTGEEVAVKRLSKDSGQGNMEFKNEVLLVAKLQHRNLVRLLGFSMEGTERVLIYEFVQNASLDQFIFDPVKRSQLDWDRRYKIIGGIAKGILYLHEESRLKIIHRDLKASNVLLDGEMNPKIADFGMARLFKPDETQGNTSKIVGTYGYMSPEYAMHGQYSVKSDVFSFGVLVLEIVSGRRNVCIQNGDNVEDLLTLTWKNWREGTATSMVDPALMNGAGSVRDMMRCIHMGLLCVQENPANRPTMATVGLMLSSSTMTLPVPAEPAFYMASRYGPMDSTNQNSKDSTSLKFGTVASEGSASVNDVSVTELYPR</sequence>
<keyword evidence="10 18" id="KW-1133">Transmembrane helix</keyword>
<dbReference type="InterPro" id="IPR008271">
    <property type="entry name" value="Ser/Thr_kinase_AS"/>
</dbReference>
<evidence type="ECO:0000256" key="3">
    <source>
        <dbReference type="ARBA" id="ARBA00022679"/>
    </source>
</evidence>
<dbReference type="FunFam" id="3.30.200.20:FF:000142">
    <property type="entry name" value="Cysteine-rich receptor-like protein kinase 10"/>
    <property type="match status" value="1"/>
</dbReference>
<proteinExistence type="predicted"/>
<dbReference type="FunFam" id="3.30.430.20:FF:000009">
    <property type="entry name" value="Cysteine-rich receptor-like protein kinase 28"/>
    <property type="match status" value="1"/>
</dbReference>
<dbReference type="Pfam" id="PF01657">
    <property type="entry name" value="Stress-antifung"/>
    <property type="match status" value="2"/>
</dbReference>
<evidence type="ECO:0000256" key="8">
    <source>
        <dbReference type="ARBA" id="ARBA00022777"/>
    </source>
</evidence>
<evidence type="ECO:0000313" key="22">
    <source>
        <dbReference type="EMBL" id="KAG6383616.1"/>
    </source>
</evidence>
<keyword evidence="6" id="KW-0677">Repeat</keyword>
<dbReference type="EMBL" id="PNBA02000488">
    <property type="protein sequence ID" value="KAG6383616.1"/>
    <property type="molecule type" value="Genomic_DNA"/>
</dbReference>
<dbReference type="PROSITE" id="PS00108">
    <property type="entry name" value="PROTEIN_KINASE_ST"/>
    <property type="match status" value="1"/>
</dbReference>
<evidence type="ECO:0000256" key="10">
    <source>
        <dbReference type="ARBA" id="ARBA00022989"/>
    </source>
</evidence>
<evidence type="ECO:0000256" key="9">
    <source>
        <dbReference type="ARBA" id="ARBA00022840"/>
    </source>
</evidence>
<evidence type="ECO:0000256" key="19">
    <source>
        <dbReference type="SAM" id="SignalP"/>
    </source>
</evidence>
<feature type="domain" description="Protein kinase" evidence="20">
    <location>
        <begin position="341"/>
        <end position="628"/>
    </location>
</feature>
<feature type="region of interest" description="Disordered" evidence="17">
    <location>
        <begin position="251"/>
        <end position="271"/>
    </location>
</feature>
<evidence type="ECO:0000256" key="4">
    <source>
        <dbReference type="ARBA" id="ARBA00022692"/>
    </source>
</evidence>
<keyword evidence="9 16" id="KW-0067">ATP-binding</keyword>
<protein>
    <recommendedName>
        <fullName evidence="24">Cysteine-rich receptor-like protein kinase 10</fullName>
    </recommendedName>
</protein>
<keyword evidence="23" id="KW-1185">Reference proteome</keyword>
<keyword evidence="7 16" id="KW-0547">Nucleotide-binding</keyword>
<evidence type="ECO:0000256" key="5">
    <source>
        <dbReference type="ARBA" id="ARBA00022729"/>
    </source>
</evidence>
<feature type="chain" id="PRO_5036491146" description="Cysteine-rich receptor-like protein kinase 10" evidence="19">
    <location>
        <begin position="26"/>
        <end position="674"/>
    </location>
</feature>
<dbReference type="CDD" id="cd14066">
    <property type="entry name" value="STKc_IRAK"/>
    <property type="match status" value="1"/>
</dbReference>
<dbReference type="PANTHER" id="PTHR27002:SF181">
    <property type="entry name" value="RECEPTOR-LIKE SERINE_THREONINE-PROTEIN KINASE"/>
    <property type="match status" value="1"/>
</dbReference>
<keyword evidence="13" id="KW-0325">Glycoprotein</keyword>
<keyword evidence="2" id="KW-0723">Serine/threonine-protein kinase</keyword>
<evidence type="ECO:0000256" key="1">
    <source>
        <dbReference type="ARBA" id="ARBA00004167"/>
    </source>
</evidence>
<feature type="domain" description="Gnk2-homologous" evidence="21">
    <location>
        <begin position="133"/>
        <end position="236"/>
    </location>
</feature>
<evidence type="ECO:0000256" key="14">
    <source>
        <dbReference type="ARBA" id="ARBA00047558"/>
    </source>
</evidence>
<dbReference type="PROSITE" id="PS51473">
    <property type="entry name" value="GNK2"/>
    <property type="match status" value="2"/>
</dbReference>
<feature type="transmembrane region" description="Helical" evidence="18">
    <location>
        <begin position="279"/>
        <end position="302"/>
    </location>
</feature>
<dbReference type="GO" id="GO:0005886">
    <property type="term" value="C:plasma membrane"/>
    <property type="evidence" value="ECO:0007669"/>
    <property type="project" value="TreeGrafter"/>
</dbReference>
<evidence type="ECO:0000256" key="18">
    <source>
        <dbReference type="SAM" id="Phobius"/>
    </source>
</evidence>
<dbReference type="PANTHER" id="PTHR27002">
    <property type="entry name" value="RECEPTOR-LIKE SERINE/THREONINE-PROTEIN KINASE SD1-8"/>
    <property type="match status" value="1"/>
</dbReference>
<dbReference type="Proteomes" id="UP000298416">
    <property type="component" value="Unassembled WGS sequence"/>
</dbReference>
<organism evidence="22">
    <name type="scientific">Salvia splendens</name>
    <name type="common">Scarlet sage</name>
    <dbReference type="NCBI Taxonomy" id="180675"/>
    <lineage>
        <taxon>Eukaryota</taxon>
        <taxon>Viridiplantae</taxon>
        <taxon>Streptophyta</taxon>
        <taxon>Embryophyta</taxon>
        <taxon>Tracheophyta</taxon>
        <taxon>Spermatophyta</taxon>
        <taxon>Magnoliopsida</taxon>
        <taxon>eudicotyledons</taxon>
        <taxon>Gunneridae</taxon>
        <taxon>Pentapetalae</taxon>
        <taxon>asterids</taxon>
        <taxon>lamiids</taxon>
        <taxon>Lamiales</taxon>
        <taxon>Lamiaceae</taxon>
        <taxon>Nepetoideae</taxon>
        <taxon>Mentheae</taxon>
        <taxon>Salviinae</taxon>
        <taxon>Salvia</taxon>
        <taxon>Salvia subgen. Calosphace</taxon>
        <taxon>core Calosphace</taxon>
    </lineage>
</organism>
<evidence type="ECO:0008006" key="24">
    <source>
        <dbReference type="Google" id="ProtNLM"/>
    </source>
</evidence>
<dbReference type="CDD" id="cd23509">
    <property type="entry name" value="Gnk2-like"/>
    <property type="match status" value="2"/>
</dbReference>